<dbReference type="Proteomes" id="UP000076420">
    <property type="component" value="Unassembled WGS sequence"/>
</dbReference>
<dbReference type="VEuPathDB" id="VectorBase:BGLB010762"/>
<dbReference type="Gene3D" id="2.30.42.10">
    <property type="match status" value="2"/>
</dbReference>
<name>A0A2C9JZU6_BIOGL</name>
<evidence type="ECO:0000313" key="4">
    <source>
        <dbReference type="EnsemblMetazoa" id="BGLB010762-PB"/>
    </source>
</evidence>
<dbReference type="InterPro" id="IPR051067">
    <property type="entry name" value="NHER"/>
</dbReference>
<evidence type="ECO:0000256" key="1">
    <source>
        <dbReference type="ARBA" id="ARBA00022737"/>
    </source>
</evidence>
<evidence type="ECO:0000256" key="2">
    <source>
        <dbReference type="SAM" id="MobiDB-lite"/>
    </source>
</evidence>
<dbReference type="RefSeq" id="XP_013090809.1">
    <property type="nucleotide sequence ID" value="XM_013235355.2"/>
</dbReference>
<keyword evidence="1" id="KW-0677">Repeat</keyword>
<dbReference type="AlphaFoldDB" id="A0A2C9JZU6"/>
<dbReference type="Pfam" id="PF00595">
    <property type="entry name" value="PDZ"/>
    <property type="match status" value="2"/>
</dbReference>
<dbReference type="OMA" id="KHNMKCL"/>
<dbReference type="EnsemblMetazoa" id="BGLB010762-RB">
    <property type="protein sequence ID" value="BGLB010762-PB"/>
    <property type="gene ID" value="BGLB010762"/>
</dbReference>
<dbReference type="GO" id="GO:0072659">
    <property type="term" value="P:protein localization to plasma membrane"/>
    <property type="evidence" value="ECO:0007669"/>
    <property type="project" value="TreeGrafter"/>
</dbReference>
<dbReference type="SMART" id="SM00228">
    <property type="entry name" value="PDZ"/>
    <property type="match status" value="2"/>
</dbReference>
<dbReference type="SUPFAM" id="SSF50156">
    <property type="entry name" value="PDZ domain-like"/>
    <property type="match status" value="2"/>
</dbReference>
<dbReference type="GO" id="GO:0043495">
    <property type="term" value="F:protein-membrane adaptor activity"/>
    <property type="evidence" value="ECO:0007669"/>
    <property type="project" value="TreeGrafter"/>
</dbReference>
<evidence type="ECO:0000313" key="6">
    <source>
        <dbReference type="Proteomes" id="UP001165740"/>
    </source>
</evidence>
<dbReference type="KEGG" id="bgt:106074568"/>
<dbReference type="STRING" id="6526.A0A2C9JZU6"/>
<feature type="domain" description="PDZ" evidence="3">
    <location>
        <begin position="25"/>
        <end position="95"/>
    </location>
</feature>
<proteinExistence type="predicted"/>
<keyword evidence="6" id="KW-1185">Reference proteome</keyword>
<reference evidence="4" key="1">
    <citation type="submission" date="2020-05" db="UniProtKB">
        <authorList>
            <consortium name="EnsemblMetazoa"/>
        </authorList>
    </citation>
    <scope>IDENTIFICATION</scope>
    <source>
        <strain evidence="4">BB02</strain>
    </source>
</reference>
<dbReference type="PROSITE" id="PS50106">
    <property type="entry name" value="PDZ"/>
    <property type="match status" value="2"/>
</dbReference>
<protein>
    <submittedName>
        <fullName evidence="7">Na(+)/H(+) exchange regulatory cofactor NHE-RF1-like</fullName>
    </submittedName>
</protein>
<dbReference type="PANTHER" id="PTHR14191:SF28">
    <property type="entry name" value="GH04176P-RELATED"/>
    <property type="match status" value="1"/>
</dbReference>
<sequence>MSDDVPELFRPRLCHVVKWPEFQGYGFNLHAEKGKAGQFIGKVDEHSPAEAAGLKEGDRIVEVNGTNIGNENHQQVVTRIKSGGEETQLLVVDQASDNWYKEHKKVVKGDSPEVKFMSAKRDHHISIGLSNNNRDSLHEDAPGTPQSADEHISFTATKYEHNGHDEDHSSHRPRLCHMKTWAHFQGYGFNLHAERDKPGQYIGLVDDNSPASTAGLRVNDRIVEVNGVNVEKESHSDVIARIKAIPGETKLLVVDRETDSYYKERGITVSSSMPQTEVHVTPDASKVTNNGIQSQPVPVHVPEPEPEFTVAHKEPEYKEQYHAPPAVTKGSDGLELNLSVAEIKERLKAKKKQDPRMNKISFEQKYKEFQRM</sequence>
<evidence type="ECO:0000313" key="7">
    <source>
        <dbReference type="RefSeq" id="XP_013090809.1"/>
    </source>
</evidence>
<feature type="domain" description="PDZ" evidence="3">
    <location>
        <begin position="187"/>
        <end position="257"/>
    </location>
</feature>
<gene>
    <name evidence="4" type="primary">106074568</name>
    <name evidence="7" type="synonym">LOC106074568</name>
</gene>
<dbReference type="PANTHER" id="PTHR14191">
    <property type="entry name" value="PDZ DOMAIN CONTAINING PROTEIN"/>
    <property type="match status" value="1"/>
</dbReference>
<dbReference type="GeneID" id="106074568"/>
<dbReference type="OrthoDB" id="10007415at2759"/>
<evidence type="ECO:0000259" key="3">
    <source>
        <dbReference type="PROSITE" id="PS50106"/>
    </source>
</evidence>
<reference evidence="7" key="2">
    <citation type="submission" date="2025-04" db="UniProtKB">
        <authorList>
            <consortium name="RefSeq"/>
        </authorList>
    </citation>
    <scope>IDENTIFICATION</scope>
</reference>
<dbReference type="GO" id="GO:0016324">
    <property type="term" value="C:apical plasma membrane"/>
    <property type="evidence" value="ECO:0007669"/>
    <property type="project" value="TreeGrafter"/>
</dbReference>
<dbReference type="VEuPathDB" id="VectorBase:BGLAX_046881"/>
<dbReference type="InterPro" id="IPR036034">
    <property type="entry name" value="PDZ_sf"/>
</dbReference>
<organism evidence="4 5">
    <name type="scientific">Biomphalaria glabrata</name>
    <name type="common">Bloodfluke planorb</name>
    <name type="synonym">Freshwater snail</name>
    <dbReference type="NCBI Taxonomy" id="6526"/>
    <lineage>
        <taxon>Eukaryota</taxon>
        <taxon>Metazoa</taxon>
        <taxon>Spiralia</taxon>
        <taxon>Lophotrochozoa</taxon>
        <taxon>Mollusca</taxon>
        <taxon>Gastropoda</taxon>
        <taxon>Heterobranchia</taxon>
        <taxon>Euthyneura</taxon>
        <taxon>Panpulmonata</taxon>
        <taxon>Hygrophila</taxon>
        <taxon>Lymnaeoidea</taxon>
        <taxon>Planorbidae</taxon>
        <taxon>Biomphalaria</taxon>
    </lineage>
</organism>
<dbReference type="InterPro" id="IPR001478">
    <property type="entry name" value="PDZ"/>
</dbReference>
<evidence type="ECO:0000313" key="5">
    <source>
        <dbReference type="Proteomes" id="UP000076420"/>
    </source>
</evidence>
<dbReference type="CDD" id="cd06768">
    <property type="entry name" value="PDZ_NHERF-like"/>
    <property type="match status" value="2"/>
</dbReference>
<accession>A0A2C9JZU6</accession>
<dbReference type="Proteomes" id="UP001165740">
    <property type="component" value="Chromosome 10"/>
</dbReference>
<feature type="region of interest" description="Disordered" evidence="2">
    <location>
        <begin position="127"/>
        <end position="149"/>
    </location>
</feature>